<feature type="compositionally biased region" description="Low complexity" evidence="1">
    <location>
        <begin position="302"/>
        <end position="312"/>
    </location>
</feature>
<dbReference type="Proteomes" id="UP000656987">
    <property type="component" value="Segment"/>
</dbReference>
<accession>A0A7S5QXS5</accession>
<evidence type="ECO:0000313" key="3">
    <source>
        <dbReference type="Proteomes" id="UP000656987"/>
    </source>
</evidence>
<reference evidence="2" key="1">
    <citation type="submission" date="2020-01" db="EMBL/GenBank/DDBJ databases">
        <title>Patterns of diversity and host range of bacteriophage communities associated with bean-nodulatin bacteria.</title>
        <authorList>
            <person name="Vann Cauwenberghe J."/>
            <person name="Santamaria R.I."/>
            <person name="Bustos P."/>
            <person name="Juarez S."/>
            <person name="Gonzalez V."/>
        </authorList>
    </citation>
    <scope>NUCLEOTIDE SEQUENCE</scope>
</reference>
<sequence>MGYTWRKEAGTWIKVNSMFRKESGAWEPVKSAFQKVSGTHVNVFDSEVVVEITTNQTDLVLKSLFSSEDWDSGKAKTVHIHSGVTVSPSSLTYALIPQPASDTTIWGGVLTVINEGIIQGKGGAANSGVGGNALYIGTVSNGTKKLQIKNLGTIRAGGGGAGRGGTGGGGQYNYTATEGPYYSSSYGWWQNTNSLADDADGIKWGGSRVFSGNWSNTSPPTSVTIGIYTYNRGAQQSVEFSVYNYAVSRSYTATATTSGGAGGNGGRGQGSDGANASGSAGAAGGTNAGTGGTGGTGGTWGNSGATGFTGSSGNRTAGTAGTAGGVAGYAYSTALHNIVVPGIILGRVA</sequence>
<keyword evidence="3" id="KW-1185">Reference proteome</keyword>
<organism evidence="2 3">
    <name type="scientific">Rhizobium phage RHph_Y38</name>
    <dbReference type="NCBI Taxonomy" id="2509781"/>
    <lineage>
        <taxon>Viruses</taxon>
        <taxon>Duplodnaviria</taxon>
        <taxon>Heunggongvirae</taxon>
        <taxon>Uroviricota</taxon>
        <taxon>Caudoviricetes</taxon>
        <taxon>Schitoviridae</taxon>
        <taxon>Demetervirinae</taxon>
        <taxon>Acanvirus</taxon>
        <taxon>Acanvirus Y38</taxon>
    </lineage>
</organism>
<feature type="compositionally biased region" description="Gly residues" evidence="1">
    <location>
        <begin position="281"/>
        <end position="301"/>
    </location>
</feature>
<name>A0A7S5QXS5_9CAUD</name>
<evidence type="ECO:0000256" key="1">
    <source>
        <dbReference type="SAM" id="MobiDB-lite"/>
    </source>
</evidence>
<feature type="region of interest" description="Disordered" evidence="1">
    <location>
        <begin position="256"/>
        <end position="312"/>
    </location>
</feature>
<proteinExistence type="predicted"/>
<gene>
    <name evidence="2" type="ORF">EVB52_089</name>
</gene>
<evidence type="ECO:0000313" key="2">
    <source>
        <dbReference type="EMBL" id="QIG67790.1"/>
    </source>
</evidence>
<protein>
    <submittedName>
        <fullName evidence="2">Uncharacterized protein</fullName>
    </submittedName>
</protein>
<dbReference type="EMBL" id="MN988483">
    <property type="protein sequence ID" value="QIG67790.1"/>
    <property type="molecule type" value="Genomic_DNA"/>
</dbReference>
<feature type="compositionally biased region" description="Gly residues" evidence="1">
    <location>
        <begin position="259"/>
        <end position="271"/>
    </location>
</feature>